<evidence type="ECO:0000313" key="2">
    <source>
        <dbReference type="Proteomes" id="UP000052167"/>
    </source>
</evidence>
<reference evidence="1 2" key="1">
    <citation type="submission" date="2014-06" db="EMBL/GenBank/DDBJ databases">
        <title>Rhizobium pelagicum/R2-400B4.</title>
        <authorList>
            <person name="Kimes N.E."/>
            <person name="Lopez-Perez M."/>
        </authorList>
    </citation>
    <scope>NUCLEOTIDE SEQUENCE [LARGE SCALE GENOMIC DNA]</scope>
    <source>
        <strain evidence="1 2">R2-400B4</strain>
    </source>
</reference>
<protein>
    <submittedName>
        <fullName evidence="1">Uncharacterized protein</fullName>
    </submittedName>
</protein>
<name>A0A922T5C4_9HYPH</name>
<keyword evidence="2" id="KW-1185">Reference proteome</keyword>
<dbReference type="AlphaFoldDB" id="A0A922T5C4"/>
<proteinExistence type="predicted"/>
<dbReference type="RefSeq" id="WP_037189746.1">
    <property type="nucleotide sequence ID" value="NZ_JOKJ01000019.1"/>
</dbReference>
<sequence length="123" mass="13497">MACSTNKFTITKGTDNYFNFTIKADGSTLPMTIDGTDTFIASLYPLDPSKPAAVIENKVLTVSDALSGRIELLITAEETAALEMDKGSKADRYYSRPNYRLVIECNTVNNGNFIAKVPEVYVD</sequence>
<accession>A0A922T5C4</accession>
<evidence type="ECO:0000313" key="1">
    <source>
        <dbReference type="EMBL" id="KEQ05583.1"/>
    </source>
</evidence>
<comment type="caution">
    <text evidence="1">The sequence shown here is derived from an EMBL/GenBank/DDBJ whole genome shotgun (WGS) entry which is preliminary data.</text>
</comment>
<organism evidence="1 2">
    <name type="scientific">Pseudorhizobium pelagicum</name>
    <dbReference type="NCBI Taxonomy" id="1509405"/>
    <lineage>
        <taxon>Bacteria</taxon>
        <taxon>Pseudomonadati</taxon>
        <taxon>Pseudomonadota</taxon>
        <taxon>Alphaproteobacteria</taxon>
        <taxon>Hyphomicrobiales</taxon>
        <taxon>Rhizobiaceae</taxon>
        <taxon>Rhizobium/Agrobacterium group</taxon>
        <taxon>Pseudorhizobium</taxon>
    </lineage>
</organism>
<gene>
    <name evidence="1" type="ORF">GV68_08615</name>
</gene>
<dbReference type="EMBL" id="JOKJ01000019">
    <property type="protein sequence ID" value="KEQ05583.1"/>
    <property type="molecule type" value="Genomic_DNA"/>
</dbReference>
<dbReference type="Proteomes" id="UP000052167">
    <property type="component" value="Unassembled WGS sequence"/>
</dbReference>